<dbReference type="WBParaSite" id="TMUE_2000006567.2">
    <property type="protein sequence ID" value="TMUE_2000006567.2"/>
    <property type="gene ID" value="WBGene00285384"/>
</dbReference>
<dbReference type="GO" id="GO:0051400">
    <property type="term" value="F:BH domain binding"/>
    <property type="evidence" value="ECO:0007669"/>
    <property type="project" value="TreeGrafter"/>
</dbReference>
<dbReference type="STRING" id="70415.A0A5S6QI79"/>
<evidence type="ECO:0000256" key="3">
    <source>
        <dbReference type="SAM" id="Phobius"/>
    </source>
</evidence>
<keyword evidence="3" id="KW-1133">Transmembrane helix</keyword>
<dbReference type="GO" id="GO:0001836">
    <property type="term" value="P:release of cytochrome c from mitochondria"/>
    <property type="evidence" value="ECO:0007669"/>
    <property type="project" value="TreeGrafter"/>
</dbReference>
<reference evidence="5" key="1">
    <citation type="submission" date="2013-11" db="EMBL/GenBank/DDBJ databases">
        <authorList>
            <person name="Aslett M."/>
        </authorList>
    </citation>
    <scope>NUCLEOTIDE SEQUENCE [LARGE SCALE GENOMIC DNA]</scope>
    <source>
        <strain evidence="5">Edinburgh</strain>
    </source>
</reference>
<keyword evidence="5" id="KW-1185">Reference proteome</keyword>
<keyword evidence="3" id="KW-0812">Transmembrane</keyword>
<evidence type="ECO:0000313" key="6">
    <source>
        <dbReference type="WBParaSite" id="TMUE_2000006567.1"/>
    </source>
</evidence>
<dbReference type="InterPro" id="IPR026298">
    <property type="entry name" value="Bcl-2_fam"/>
</dbReference>
<dbReference type="InterPro" id="IPR002475">
    <property type="entry name" value="Bcl2-like"/>
</dbReference>
<keyword evidence="3" id="KW-0472">Membrane</keyword>
<protein>
    <submittedName>
        <fullName evidence="6">Bcl-2 Bcl-2 homology region 1-3 domain-containing protein</fullName>
    </submittedName>
</protein>
<feature type="domain" description="Bcl-2 Bcl-2 homology region 1-3" evidence="4">
    <location>
        <begin position="68"/>
        <end position="166"/>
    </location>
</feature>
<dbReference type="InterPro" id="IPR020726">
    <property type="entry name" value="Bcl2_BH2_motif_CS"/>
</dbReference>
<dbReference type="GO" id="GO:0008630">
    <property type="term" value="P:intrinsic apoptotic signaling pathway in response to DNA damage"/>
    <property type="evidence" value="ECO:0007669"/>
    <property type="project" value="TreeGrafter"/>
</dbReference>
<proteinExistence type="inferred from homology"/>
<dbReference type="SMART" id="SM00337">
    <property type="entry name" value="BCL"/>
    <property type="match status" value="1"/>
</dbReference>
<keyword evidence="2" id="KW-0053">Apoptosis</keyword>
<dbReference type="WBParaSite" id="TMUE_2000006567.1">
    <property type="protein sequence ID" value="TMUE_2000006567.1"/>
    <property type="gene ID" value="WBGene00285384"/>
</dbReference>
<dbReference type="PANTHER" id="PTHR11256:SF50">
    <property type="entry name" value="APOPTOSIS REGULATOR CED-9"/>
    <property type="match status" value="1"/>
</dbReference>
<sequence length="211" mass="23563">MCLSARSAMVDQEPRISKEPFAFLCRRSVSLGAHVISCDYIGYRLAQAGFIWDDCPVLPDVSKIALCMRTMGELFEQQYKSSFDEMSCSIRICRSTAYPKFLAICQELFKGEVRWGRLVALYSFGGCLALECVEKGMPEMVSSIADWVAMFTEEQLSSWISENGGWDGFIDFYDKRTDDSKDSASWLSTGMLIACGVLCLMTIGAAFVVKT</sequence>
<evidence type="ECO:0000259" key="4">
    <source>
        <dbReference type="SMART" id="SM00337"/>
    </source>
</evidence>
<reference evidence="5" key="2">
    <citation type="submission" date="2014-03" db="EMBL/GenBank/DDBJ databases">
        <title>The whipworm genome and dual-species transcriptomics of an intimate host-pathogen interaction.</title>
        <authorList>
            <person name="Foth B.J."/>
            <person name="Tsai I.J."/>
            <person name="Reid A.J."/>
            <person name="Bancroft A.J."/>
            <person name="Nichol S."/>
            <person name="Tracey A."/>
            <person name="Holroyd N."/>
            <person name="Cotton J.A."/>
            <person name="Stanley E.J."/>
            <person name="Zarowiecki M."/>
            <person name="Liu J.Z."/>
            <person name="Huckvale T."/>
            <person name="Cooper P.J."/>
            <person name="Grencis R.K."/>
            <person name="Berriman M."/>
        </authorList>
    </citation>
    <scope>NUCLEOTIDE SEQUENCE [LARGE SCALE GENOMIC DNA]</scope>
    <source>
        <strain evidence="5">Edinburgh</strain>
    </source>
</reference>
<dbReference type="GO" id="GO:0097192">
    <property type="term" value="P:extrinsic apoptotic signaling pathway in absence of ligand"/>
    <property type="evidence" value="ECO:0007669"/>
    <property type="project" value="TreeGrafter"/>
</dbReference>
<dbReference type="AlphaFoldDB" id="A0A5S6QI79"/>
<reference evidence="6" key="3">
    <citation type="submission" date="2019-12" db="UniProtKB">
        <authorList>
            <consortium name="WormBaseParasite"/>
        </authorList>
    </citation>
    <scope>IDENTIFICATION</scope>
</reference>
<dbReference type="Proteomes" id="UP000046395">
    <property type="component" value="Unassembled WGS sequence"/>
</dbReference>
<dbReference type="SUPFAM" id="SSF56854">
    <property type="entry name" value="Bcl-2 inhibitors of programmed cell death"/>
    <property type="match status" value="1"/>
</dbReference>
<dbReference type="CDD" id="cd06845">
    <property type="entry name" value="Bcl-2_like"/>
    <property type="match status" value="1"/>
</dbReference>
<dbReference type="PRINTS" id="PR01862">
    <property type="entry name" value="BCL2FAMILY"/>
</dbReference>
<dbReference type="PROSITE" id="PS01258">
    <property type="entry name" value="BH2"/>
    <property type="match status" value="1"/>
</dbReference>
<evidence type="ECO:0000313" key="5">
    <source>
        <dbReference type="Proteomes" id="UP000046395"/>
    </source>
</evidence>
<evidence type="ECO:0000256" key="1">
    <source>
        <dbReference type="ARBA" id="ARBA00009458"/>
    </source>
</evidence>
<comment type="similarity">
    <text evidence="1">Belongs to the Bcl-2 family.</text>
</comment>
<organism evidence="5 6">
    <name type="scientific">Trichuris muris</name>
    <name type="common">Mouse whipworm</name>
    <dbReference type="NCBI Taxonomy" id="70415"/>
    <lineage>
        <taxon>Eukaryota</taxon>
        <taxon>Metazoa</taxon>
        <taxon>Ecdysozoa</taxon>
        <taxon>Nematoda</taxon>
        <taxon>Enoplea</taxon>
        <taxon>Dorylaimia</taxon>
        <taxon>Trichinellida</taxon>
        <taxon>Trichuridae</taxon>
        <taxon>Trichuris</taxon>
    </lineage>
</organism>
<dbReference type="InterPro" id="IPR036834">
    <property type="entry name" value="Bcl-2-like_sf"/>
</dbReference>
<name>A0A5S6QI79_TRIMR</name>
<dbReference type="InterPro" id="IPR046371">
    <property type="entry name" value="Bcl-2_BH1-3"/>
</dbReference>
<dbReference type="GO" id="GO:0042981">
    <property type="term" value="P:regulation of apoptotic process"/>
    <property type="evidence" value="ECO:0007669"/>
    <property type="project" value="InterPro"/>
</dbReference>
<dbReference type="Pfam" id="PF00452">
    <property type="entry name" value="Bcl-2"/>
    <property type="match status" value="1"/>
</dbReference>
<dbReference type="GO" id="GO:0005741">
    <property type="term" value="C:mitochondrial outer membrane"/>
    <property type="evidence" value="ECO:0007669"/>
    <property type="project" value="TreeGrafter"/>
</dbReference>
<dbReference type="PANTHER" id="PTHR11256">
    <property type="entry name" value="BCL-2 RELATED"/>
    <property type="match status" value="1"/>
</dbReference>
<feature type="transmembrane region" description="Helical" evidence="3">
    <location>
        <begin position="186"/>
        <end position="209"/>
    </location>
</feature>
<dbReference type="PROSITE" id="PS50062">
    <property type="entry name" value="BCL2_FAMILY"/>
    <property type="match status" value="1"/>
</dbReference>
<evidence type="ECO:0000256" key="2">
    <source>
        <dbReference type="ARBA" id="ARBA00022703"/>
    </source>
</evidence>
<accession>A0A5S6QI79</accession>
<dbReference type="Gene3D" id="1.10.437.10">
    <property type="entry name" value="Blc2-like"/>
    <property type="match status" value="1"/>
</dbReference>